<dbReference type="AlphaFoldDB" id="A0A250XL36"/>
<evidence type="ECO:0000313" key="2">
    <source>
        <dbReference type="EMBL" id="GAX83500.1"/>
    </source>
</evidence>
<feature type="compositionally biased region" description="Acidic residues" evidence="1">
    <location>
        <begin position="76"/>
        <end position="86"/>
    </location>
</feature>
<dbReference type="EMBL" id="BEGY01000100">
    <property type="protein sequence ID" value="GAX83500.1"/>
    <property type="molecule type" value="Genomic_DNA"/>
</dbReference>
<dbReference type="OrthoDB" id="10672883at2759"/>
<feature type="region of interest" description="Disordered" evidence="1">
    <location>
        <begin position="605"/>
        <end position="687"/>
    </location>
</feature>
<evidence type="ECO:0000313" key="3">
    <source>
        <dbReference type="Proteomes" id="UP000232323"/>
    </source>
</evidence>
<feature type="region of interest" description="Disordered" evidence="1">
    <location>
        <begin position="370"/>
        <end position="431"/>
    </location>
</feature>
<proteinExistence type="predicted"/>
<feature type="compositionally biased region" description="Polar residues" evidence="1">
    <location>
        <begin position="44"/>
        <end position="53"/>
    </location>
</feature>
<keyword evidence="3" id="KW-1185">Reference proteome</keyword>
<sequence length="1252" mass="134576">MGRSLSRLSVKSDNSQLLSAVRCDINSFSPVSCKSLKPRISESGWAQQACSNDQRSRFESGHDGHDSNIISPTDVESSEDSEEDLDYGPLPSFNLLPPCFPAKGQSHSSAYLQQSLLGSRRKQEREDPNLQSLGTRLDKKCHTHDHQWGVRGTGKDELADVEGEADFSIALSHNEQQRIQNGYAPVLPAPVGHTATQVVHQNSSHDVHFVHSGDSVDDAALGCLSDEEDPEVPPFTLPSFDLFPITTTSTARSRLIQQGNPGGRRMAPEDSAGHVYPLSDSKHALQKLSEAGPHTVTLNISPVPTFQSSGIYKSCTESLLQPPYSLSIRGHYLANQGFPQSQPHDLKMTAQSPLEANKVLFTTIGHSTQHALGPNSGSPGQGVDLCHGLHFPSQRKRPHASSDGKTEISLDRRDQPLRDGLPNIDQPLRDGLPNIDQPLRDALPNIDQPLRDGLPNIDQPLRDALPNIEQPLRDGLPNIEQPLRDGLPNIEQPLRDGLPIIEQPLRDGLPNIEQPLRDGLPNIEQPLRDGLPNIEQPLRDGLPNIAHDGVAVLRVVSKSVPPSRSSLGSQACQDQSLCRSGQKRFVCFPVGLTPQLGSAASPFILDDGEEGRHPTAEKVQQSKNGGEPCFASRMCRERSARDKSGRRESSAAEDVSTMMAANAPLLPEDKIEDSDSDGLAQRPKPLADRRLSQPFPYSLAAVRGEVCVSNSMRPQPLQVNTACRPSGAVTAGVSVAVTAGVSVAVTAGVSVAVTAGVSVAVTAGVSVAVTAGVSVAVTAGVSVAVTAGVSVAGCSREGTAGVSVAVTAGVSVAGCSREGTAGVSVAVTAGVSVAGCSREGTSSQRIHSSMLDRSNALQGAVNGKLTRAFVIPKMSLPVGRLAAVNAPAEKGTSAAMLSNTAIWPLAGFKSEHPPQPVHSATDCGVNLSAQAGVGPGNVNKDCTAAAAGEPGTTRCTVAGQRLWWNLLPDFIPVRNIDLHEPYIDLHEPYIGLHEPYIGLHEPYIGLHEPYIDLHEPYIDLHEAYIDLHEPYIDLHEANIGLHEPYIDLHEPYIGLHEPYIGLHEAYIDLHEPYIDLHEPYIDLHEPYIGLHEAYSDLHEAYRKLHEAEKVGALLNGIDPRNGHRVHVLYQHQFTSESVGAHQAVAAANERAAIRDGLTFNDATAVQHIISAAGKTQGHSRKRGRNPSRASKLSDSNTGPEQVGKGQWYSSNGVKCYRDEHGKELQGKAAYNAYKGLKSKERKGPKRKRRGNK</sequence>
<accession>A0A250XL36</accession>
<evidence type="ECO:0000256" key="1">
    <source>
        <dbReference type="SAM" id="MobiDB-lite"/>
    </source>
</evidence>
<feature type="compositionally biased region" description="Basic and acidic residues" evidence="1">
    <location>
        <begin position="634"/>
        <end position="650"/>
    </location>
</feature>
<protein>
    <submittedName>
        <fullName evidence="2">Uncharacterized protein</fullName>
    </submittedName>
</protein>
<feature type="compositionally biased region" description="Polar residues" evidence="1">
    <location>
        <begin position="1187"/>
        <end position="1199"/>
    </location>
</feature>
<feature type="region of interest" description="Disordered" evidence="1">
    <location>
        <begin position="1227"/>
        <end position="1252"/>
    </location>
</feature>
<name>A0A250XL36_9CHLO</name>
<gene>
    <name evidence="2" type="ORF">CEUSTIGMA_g10925.t1</name>
</gene>
<feature type="compositionally biased region" description="Basic and acidic residues" evidence="1">
    <location>
        <begin position="54"/>
        <end position="66"/>
    </location>
</feature>
<reference evidence="2 3" key="1">
    <citation type="submission" date="2017-08" db="EMBL/GenBank/DDBJ databases">
        <title>Acidophilic green algal genome provides insights into adaptation to an acidic environment.</title>
        <authorList>
            <person name="Hirooka S."/>
            <person name="Hirose Y."/>
            <person name="Kanesaki Y."/>
            <person name="Higuchi S."/>
            <person name="Fujiwara T."/>
            <person name="Onuma R."/>
            <person name="Era A."/>
            <person name="Ohbayashi R."/>
            <person name="Uzuka A."/>
            <person name="Nozaki H."/>
            <person name="Yoshikawa H."/>
            <person name="Miyagishima S.Y."/>
        </authorList>
    </citation>
    <scope>NUCLEOTIDE SEQUENCE [LARGE SCALE GENOMIC DNA]</scope>
    <source>
        <strain evidence="2 3">NIES-2499</strain>
    </source>
</reference>
<feature type="compositionally biased region" description="Basic and acidic residues" evidence="1">
    <location>
        <begin position="400"/>
        <end position="417"/>
    </location>
</feature>
<organism evidence="2 3">
    <name type="scientific">Chlamydomonas eustigma</name>
    <dbReference type="NCBI Taxonomy" id="1157962"/>
    <lineage>
        <taxon>Eukaryota</taxon>
        <taxon>Viridiplantae</taxon>
        <taxon>Chlorophyta</taxon>
        <taxon>core chlorophytes</taxon>
        <taxon>Chlorophyceae</taxon>
        <taxon>CS clade</taxon>
        <taxon>Chlamydomonadales</taxon>
        <taxon>Chlamydomonadaceae</taxon>
        <taxon>Chlamydomonas</taxon>
    </lineage>
</organism>
<feature type="compositionally biased region" description="Basic residues" evidence="1">
    <location>
        <begin position="1239"/>
        <end position="1252"/>
    </location>
</feature>
<dbReference type="Proteomes" id="UP000232323">
    <property type="component" value="Unassembled WGS sequence"/>
</dbReference>
<feature type="region of interest" description="Disordered" evidence="1">
    <location>
        <begin position="44"/>
        <end position="88"/>
    </location>
</feature>
<feature type="region of interest" description="Disordered" evidence="1">
    <location>
        <begin position="1171"/>
        <end position="1212"/>
    </location>
</feature>
<comment type="caution">
    <text evidence="2">The sequence shown here is derived from an EMBL/GenBank/DDBJ whole genome shotgun (WGS) entry which is preliminary data.</text>
</comment>